<feature type="region of interest" description="Disordered" evidence="1">
    <location>
        <begin position="37"/>
        <end position="62"/>
    </location>
</feature>
<accession>A0A0E9WXS7</accession>
<protein>
    <submittedName>
        <fullName evidence="2">Uncharacterized protein</fullName>
    </submittedName>
</protein>
<evidence type="ECO:0000256" key="1">
    <source>
        <dbReference type="SAM" id="MobiDB-lite"/>
    </source>
</evidence>
<reference evidence="2" key="1">
    <citation type="submission" date="2014-11" db="EMBL/GenBank/DDBJ databases">
        <authorList>
            <person name="Amaro Gonzalez C."/>
        </authorList>
    </citation>
    <scope>NUCLEOTIDE SEQUENCE</scope>
</reference>
<organism evidence="2">
    <name type="scientific">Anguilla anguilla</name>
    <name type="common">European freshwater eel</name>
    <name type="synonym">Muraena anguilla</name>
    <dbReference type="NCBI Taxonomy" id="7936"/>
    <lineage>
        <taxon>Eukaryota</taxon>
        <taxon>Metazoa</taxon>
        <taxon>Chordata</taxon>
        <taxon>Craniata</taxon>
        <taxon>Vertebrata</taxon>
        <taxon>Euteleostomi</taxon>
        <taxon>Actinopterygii</taxon>
        <taxon>Neopterygii</taxon>
        <taxon>Teleostei</taxon>
        <taxon>Anguilliformes</taxon>
        <taxon>Anguillidae</taxon>
        <taxon>Anguilla</taxon>
    </lineage>
</organism>
<proteinExistence type="predicted"/>
<dbReference type="EMBL" id="GBXM01013280">
    <property type="protein sequence ID" value="JAH95297.1"/>
    <property type="molecule type" value="Transcribed_RNA"/>
</dbReference>
<feature type="compositionally biased region" description="Basic and acidic residues" evidence="1">
    <location>
        <begin position="45"/>
        <end position="55"/>
    </location>
</feature>
<reference evidence="2" key="2">
    <citation type="journal article" date="2015" name="Fish Shellfish Immunol.">
        <title>Early steps in the European eel (Anguilla anguilla)-Vibrio vulnificus interaction in the gills: Role of the RtxA13 toxin.</title>
        <authorList>
            <person name="Callol A."/>
            <person name="Pajuelo D."/>
            <person name="Ebbesson L."/>
            <person name="Teles M."/>
            <person name="MacKenzie S."/>
            <person name="Amaro C."/>
        </authorList>
    </citation>
    <scope>NUCLEOTIDE SEQUENCE</scope>
</reference>
<dbReference type="AlphaFoldDB" id="A0A0E9WXS7"/>
<evidence type="ECO:0000313" key="2">
    <source>
        <dbReference type="EMBL" id="JAH95297.1"/>
    </source>
</evidence>
<feature type="region of interest" description="Disordered" evidence="1">
    <location>
        <begin position="1"/>
        <end position="23"/>
    </location>
</feature>
<name>A0A0E9WXS7_ANGAN</name>
<sequence length="62" mass="6566">MRMSALSVGSTEMGSDAWRGFGDDALASSEPALPLSFFGTSAEPKSLESSHRQDATECNNNL</sequence>